<dbReference type="AlphaFoldDB" id="A0A915DNR4"/>
<protein>
    <submittedName>
        <fullName evidence="3">Peptidase A1 domain-containing protein</fullName>
    </submittedName>
</protein>
<evidence type="ECO:0000313" key="3">
    <source>
        <dbReference type="WBParaSite" id="jg21938"/>
    </source>
</evidence>
<evidence type="ECO:0000259" key="1">
    <source>
        <dbReference type="PROSITE" id="PS51767"/>
    </source>
</evidence>
<accession>A0A915DNR4</accession>
<keyword evidence="2" id="KW-1185">Reference proteome</keyword>
<feature type="domain" description="Peptidase A1" evidence="1">
    <location>
        <begin position="1"/>
        <end position="119"/>
    </location>
</feature>
<sequence length="131" mass="14698">MLLDPYSTYMFLPASLKPWLVNATNAVYNSTNLYYTVDCDISQAAKLVFNIGGEGNTTSSANKQLVISAADYVEHETSQGFCYLAAYFSTYTHQLEMNFRFVNNHCLAFNIKDKTIGLADSNTQITDCKQF</sequence>
<dbReference type="InterPro" id="IPR033121">
    <property type="entry name" value="PEPTIDASE_A1"/>
</dbReference>
<dbReference type="WBParaSite" id="jg21938">
    <property type="protein sequence ID" value="jg21938"/>
    <property type="gene ID" value="jg21938"/>
</dbReference>
<dbReference type="Gene3D" id="2.40.70.10">
    <property type="entry name" value="Acid Proteases"/>
    <property type="match status" value="1"/>
</dbReference>
<proteinExistence type="predicted"/>
<reference evidence="3" key="1">
    <citation type="submission" date="2022-11" db="UniProtKB">
        <authorList>
            <consortium name="WormBaseParasite"/>
        </authorList>
    </citation>
    <scope>IDENTIFICATION</scope>
</reference>
<dbReference type="Pfam" id="PF00026">
    <property type="entry name" value="Asp"/>
    <property type="match status" value="1"/>
</dbReference>
<organism evidence="2 3">
    <name type="scientific">Ditylenchus dipsaci</name>
    <dbReference type="NCBI Taxonomy" id="166011"/>
    <lineage>
        <taxon>Eukaryota</taxon>
        <taxon>Metazoa</taxon>
        <taxon>Ecdysozoa</taxon>
        <taxon>Nematoda</taxon>
        <taxon>Chromadorea</taxon>
        <taxon>Rhabditida</taxon>
        <taxon>Tylenchina</taxon>
        <taxon>Tylenchomorpha</taxon>
        <taxon>Sphaerularioidea</taxon>
        <taxon>Anguinidae</taxon>
        <taxon>Anguininae</taxon>
        <taxon>Ditylenchus</taxon>
    </lineage>
</organism>
<dbReference type="InterPro" id="IPR021109">
    <property type="entry name" value="Peptidase_aspartic_dom_sf"/>
</dbReference>
<dbReference type="PROSITE" id="PS51767">
    <property type="entry name" value="PEPTIDASE_A1"/>
    <property type="match status" value="1"/>
</dbReference>
<evidence type="ECO:0000313" key="2">
    <source>
        <dbReference type="Proteomes" id="UP000887574"/>
    </source>
</evidence>
<dbReference type="Proteomes" id="UP000887574">
    <property type="component" value="Unplaced"/>
</dbReference>
<name>A0A915DNR4_9BILA</name>
<dbReference type="SUPFAM" id="SSF50630">
    <property type="entry name" value="Acid proteases"/>
    <property type="match status" value="1"/>
</dbReference>